<evidence type="ECO:0000256" key="5">
    <source>
        <dbReference type="ARBA" id="ARBA00022723"/>
    </source>
</evidence>
<sequence length="105" mass="11086">MTMTVEGRDARVRLDAHAQGIDEVFRRYGAVNPRLFGSVACGEATSENDIDVLVDLVPGQGNDLLRIAGLTEELGGLLGCRVDVVTASILRHGIAETALADAVPL</sequence>
<comment type="cofactor">
    <cofactor evidence="1">
        <name>Mg(2+)</name>
        <dbReference type="ChEBI" id="CHEBI:18420"/>
    </cofactor>
</comment>
<feature type="domain" description="Polymerase nucleotidyl transferase" evidence="10">
    <location>
        <begin position="34"/>
        <end position="100"/>
    </location>
</feature>
<dbReference type="PANTHER" id="PTHR33571">
    <property type="entry name" value="SSL8005 PROTEIN"/>
    <property type="match status" value="1"/>
</dbReference>
<evidence type="ECO:0000256" key="9">
    <source>
        <dbReference type="ARBA" id="ARBA00038276"/>
    </source>
</evidence>
<dbReference type="InterPro" id="IPR052038">
    <property type="entry name" value="Type-VII_TA_antitoxin"/>
</dbReference>
<keyword evidence="3 11" id="KW-0808">Transferase</keyword>
<keyword evidence="2" id="KW-1277">Toxin-antitoxin system</keyword>
<dbReference type="InterPro" id="IPR043519">
    <property type="entry name" value="NT_sf"/>
</dbReference>
<dbReference type="Proteomes" id="UP000188342">
    <property type="component" value="Unassembled WGS sequence"/>
</dbReference>
<protein>
    <submittedName>
        <fullName evidence="11">Nucleotidyltransferase</fullName>
        <ecNumber evidence="11">2.7.7.-</ecNumber>
    </submittedName>
</protein>
<evidence type="ECO:0000256" key="2">
    <source>
        <dbReference type="ARBA" id="ARBA00022649"/>
    </source>
</evidence>
<reference evidence="11 12" key="1">
    <citation type="submission" date="2017-02" db="EMBL/GenBank/DDBJ databases">
        <authorList>
            <person name="Peterson S.W."/>
        </authorList>
    </citation>
    <scope>NUCLEOTIDE SEQUENCE [LARGE SCALE GENOMIC DNA]</scope>
    <source>
        <strain evidence="11 12">LSP_Lj1</strain>
    </source>
</reference>
<dbReference type="STRING" id="1255658.FM114_03590"/>
<dbReference type="InterPro" id="IPR002934">
    <property type="entry name" value="Polymerase_NTP_transf_dom"/>
</dbReference>
<evidence type="ECO:0000256" key="6">
    <source>
        <dbReference type="ARBA" id="ARBA00022741"/>
    </source>
</evidence>
<keyword evidence="12" id="KW-1185">Reference proteome</keyword>
<keyword evidence="7" id="KW-0067">ATP-binding</keyword>
<evidence type="ECO:0000313" key="12">
    <source>
        <dbReference type="Proteomes" id="UP000188342"/>
    </source>
</evidence>
<dbReference type="GO" id="GO:0016779">
    <property type="term" value="F:nucleotidyltransferase activity"/>
    <property type="evidence" value="ECO:0007669"/>
    <property type="project" value="UniProtKB-KW"/>
</dbReference>
<dbReference type="GO" id="GO:0005524">
    <property type="term" value="F:ATP binding"/>
    <property type="evidence" value="ECO:0007669"/>
    <property type="project" value="UniProtKB-KW"/>
</dbReference>
<evidence type="ECO:0000313" key="11">
    <source>
        <dbReference type="EMBL" id="SJN22916.1"/>
    </source>
</evidence>
<evidence type="ECO:0000256" key="4">
    <source>
        <dbReference type="ARBA" id="ARBA00022695"/>
    </source>
</evidence>
<dbReference type="AlphaFoldDB" id="A0A1R4ISQ4"/>
<dbReference type="EC" id="2.7.7.-" evidence="11"/>
<evidence type="ECO:0000256" key="3">
    <source>
        <dbReference type="ARBA" id="ARBA00022679"/>
    </source>
</evidence>
<evidence type="ECO:0000256" key="7">
    <source>
        <dbReference type="ARBA" id="ARBA00022840"/>
    </source>
</evidence>
<dbReference type="EMBL" id="FUKQ01000011">
    <property type="protein sequence ID" value="SJN22916.1"/>
    <property type="molecule type" value="Genomic_DNA"/>
</dbReference>
<gene>
    <name evidence="11" type="ORF">FM114_03590</name>
</gene>
<dbReference type="PANTHER" id="PTHR33571:SF12">
    <property type="entry name" value="BSL3053 PROTEIN"/>
    <property type="match status" value="1"/>
</dbReference>
<evidence type="ECO:0000256" key="8">
    <source>
        <dbReference type="ARBA" id="ARBA00022842"/>
    </source>
</evidence>
<dbReference type="CDD" id="cd05403">
    <property type="entry name" value="NT_KNTase_like"/>
    <property type="match status" value="1"/>
</dbReference>
<evidence type="ECO:0000256" key="1">
    <source>
        <dbReference type="ARBA" id="ARBA00001946"/>
    </source>
</evidence>
<keyword evidence="6" id="KW-0547">Nucleotide-binding</keyword>
<keyword evidence="4 11" id="KW-0548">Nucleotidyltransferase</keyword>
<keyword evidence="8" id="KW-0460">Magnesium</keyword>
<comment type="similarity">
    <text evidence="9">Belongs to the MntA antitoxin family.</text>
</comment>
<dbReference type="SUPFAM" id="SSF81301">
    <property type="entry name" value="Nucleotidyltransferase"/>
    <property type="match status" value="1"/>
</dbReference>
<dbReference type="Pfam" id="PF01909">
    <property type="entry name" value="NTP_transf_2"/>
    <property type="match status" value="1"/>
</dbReference>
<dbReference type="Gene3D" id="3.30.460.10">
    <property type="entry name" value="Beta Polymerase, domain 2"/>
    <property type="match status" value="1"/>
</dbReference>
<accession>A0A1R4ISQ4</accession>
<organism evidence="11 12">
    <name type="scientific">Luteococcus japonicus LSP_Lj1</name>
    <dbReference type="NCBI Taxonomy" id="1255658"/>
    <lineage>
        <taxon>Bacteria</taxon>
        <taxon>Bacillati</taxon>
        <taxon>Actinomycetota</taxon>
        <taxon>Actinomycetes</taxon>
        <taxon>Propionibacteriales</taxon>
        <taxon>Propionibacteriaceae</taxon>
        <taxon>Luteococcus</taxon>
    </lineage>
</organism>
<name>A0A1R4ISQ4_9ACTN</name>
<dbReference type="RefSeq" id="WP_218668438.1">
    <property type="nucleotide sequence ID" value="NZ_FUKQ01000011.1"/>
</dbReference>
<proteinExistence type="inferred from homology"/>
<evidence type="ECO:0000259" key="10">
    <source>
        <dbReference type="Pfam" id="PF01909"/>
    </source>
</evidence>
<dbReference type="GO" id="GO:0046872">
    <property type="term" value="F:metal ion binding"/>
    <property type="evidence" value="ECO:0007669"/>
    <property type="project" value="UniProtKB-KW"/>
</dbReference>
<keyword evidence="5" id="KW-0479">Metal-binding</keyword>